<dbReference type="InterPro" id="IPR035903">
    <property type="entry name" value="HesB-like_dom_sf"/>
</dbReference>
<name>A0ABX0UY96_9HYPH</name>
<dbReference type="PANTHER" id="PTHR10072:SF41">
    <property type="entry name" value="IRON-SULFUR CLUSTER ASSEMBLY 1 HOMOLOG, MITOCHONDRIAL"/>
    <property type="match status" value="1"/>
</dbReference>
<comment type="caution">
    <text evidence="3">The sequence shown here is derived from an EMBL/GenBank/DDBJ whole genome shotgun (WGS) entry which is preliminary data.</text>
</comment>
<dbReference type="NCBIfam" id="TIGR00049">
    <property type="entry name" value="iron-sulfur cluster assembly accessory protein"/>
    <property type="match status" value="1"/>
</dbReference>
<protein>
    <submittedName>
        <fullName evidence="3">Iron-sulfur cluster assembly protein</fullName>
    </submittedName>
</protein>
<dbReference type="Pfam" id="PF01521">
    <property type="entry name" value="Fe-S_biosyn"/>
    <property type="match status" value="1"/>
</dbReference>
<dbReference type="EMBL" id="JAASQI010000002">
    <property type="protein sequence ID" value="NIJ57343.1"/>
    <property type="molecule type" value="Genomic_DNA"/>
</dbReference>
<evidence type="ECO:0000313" key="4">
    <source>
        <dbReference type="Proteomes" id="UP001429580"/>
    </source>
</evidence>
<dbReference type="InterPro" id="IPR016092">
    <property type="entry name" value="ATAP"/>
</dbReference>
<organism evidence="3 4">
    <name type="scientific">Pseudochelatococcus lubricantis</name>
    <dbReference type="NCBI Taxonomy" id="1538102"/>
    <lineage>
        <taxon>Bacteria</taxon>
        <taxon>Pseudomonadati</taxon>
        <taxon>Pseudomonadota</taxon>
        <taxon>Alphaproteobacteria</taxon>
        <taxon>Hyphomicrobiales</taxon>
        <taxon>Chelatococcaceae</taxon>
        <taxon>Pseudochelatococcus</taxon>
    </lineage>
</organism>
<dbReference type="InterPro" id="IPR000361">
    <property type="entry name" value="ATAP_core_dom"/>
</dbReference>
<proteinExistence type="inferred from homology"/>
<dbReference type="PANTHER" id="PTHR10072">
    <property type="entry name" value="IRON-SULFUR CLUSTER ASSEMBLY PROTEIN"/>
    <property type="match status" value="1"/>
</dbReference>
<evidence type="ECO:0000259" key="2">
    <source>
        <dbReference type="Pfam" id="PF01521"/>
    </source>
</evidence>
<sequence length="140" mass="14852">MISSTGPASAPLRKRPRFQVLTLTEAAAERLREIIDNADRPIAAVRLGVKKGGCAGMEYTMEYAEGIAPGEDVVEDKGVKLVVDPRAVLFLLGTEMDFRIDKLSSGFVFNNPNQTSACGCGESVEIKPASPEALAQAGLA</sequence>
<dbReference type="InterPro" id="IPR050322">
    <property type="entry name" value="Fe-S_cluster_asmbl/transfer"/>
</dbReference>
<dbReference type="Gene3D" id="2.60.300.12">
    <property type="entry name" value="HesB-like domain"/>
    <property type="match status" value="1"/>
</dbReference>
<evidence type="ECO:0000313" key="3">
    <source>
        <dbReference type="EMBL" id="NIJ57343.1"/>
    </source>
</evidence>
<accession>A0ABX0UY96</accession>
<dbReference type="SUPFAM" id="SSF89360">
    <property type="entry name" value="HesB-like domain"/>
    <property type="match status" value="1"/>
</dbReference>
<evidence type="ECO:0000256" key="1">
    <source>
        <dbReference type="ARBA" id="ARBA00006718"/>
    </source>
</evidence>
<keyword evidence="4" id="KW-1185">Reference proteome</keyword>
<reference evidence="3 4" key="1">
    <citation type="submission" date="2020-03" db="EMBL/GenBank/DDBJ databases">
        <title>Genomic Encyclopedia of Type Strains, Phase IV (KMG-IV): sequencing the most valuable type-strain genomes for metagenomic binning, comparative biology and taxonomic classification.</title>
        <authorList>
            <person name="Goeker M."/>
        </authorList>
    </citation>
    <scope>NUCLEOTIDE SEQUENCE [LARGE SCALE GENOMIC DNA]</scope>
    <source>
        <strain evidence="3 4">DSM 103870</strain>
    </source>
</reference>
<feature type="domain" description="Core" evidence="2">
    <location>
        <begin position="21"/>
        <end position="122"/>
    </location>
</feature>
<gene>
    <name evidence="3" type="ORF">FHS82_001169</name>
</gene>
<comment type="similarity">
    <text evidence="1">Belongs to the HesB/IscA family.</text>
</comment>
<dbReference type="Proteomes" id="UP001429580">
    <property type="component" value="Unassembled WGS sequence"/>
</dbReference>